<evidence type="ECO:0000313" key="1">
    <source>
        <dbReference type="EMBL" id="TLU99011.1"/>
    </source>
</evidence>
<organism evidence="1 2">
    <name type="scientific">Dyadobacter luticola</name>
    <dbReference type="NCBI Taxonomy" id="1979387"/>
    <lineage>
        <taxon>Bacteria</taxon>
        <taxon>Pseudomonadati</taxon>
        <taxon>Bacteroidota</taxon>
        <taxon>Cytophagia</taxon>
        <taxon>Cytophagales</taxon>
        <taxon>Spirosomataceae</taxon>
        <taxon>Dyadobacter</taxon>
    </lineage>
</organism>
<sequence>MKNAFLAVLSALLCIACNPGSDDQPERKDGLIPITKASETNLFPTLPGYESRKEMEAIRKNGDLTLLFRSENELYQKVQEIFDFTIHPKNEGIEIERKKAQAGYRKFIETYKDERIMLSQFRNQYAKRLLLDYKIMNSDRYQDLQFYTNELIESHLGNYDLILKCLSKLEGNIDKEQFAKLVQDTHLQMNESVENEKLLKVAIADMIRQKEAEAREEQKLIENGGTGNKPRKKLMLSLLKHNQQNDRSKLLEGYLTVIKKFEDSLSVSKV</sequence>
<comment type="caution">
    <text evidence="1">The sequence shown here is derived from an EMBL/GenBank/DDBJ whole genome shotgun (WGS) entry which is preliminary data.</text>
</comment>
<keyword evidence="2" id="KW-1185">Reference proteome</keyword>
<name>A0A5R9KRV0_9BACT</name>
<dbReference type="OrthoDB" id="9829357at2"/>
<gene>
    <name evidence="1" type="ORF">FEN17_20735</name>
</gene>
<dbReference type="RefSeq" id="WP_138367302.1">
    <property type="nucleotide sequence ID" value="NZ_VCEJ01000005.1"/>
</dbReference>
<evidence type="ECO:0000313" key="2">
    <source>
        <dbReference type="Proteomes" id="UP000306402"/>
    </source>
</evidence>
<protein>
    <submittedName>
        <fullName evidence="1">Uncharacterized protein</fullName>
    </submittedName>
</protein>
<dbReference type="Proteomes" id="UP000306402">
    <property type="component" value="Unassembled WGS sequence"/>
</dbReference>
<reference evidence="1 2" key="1">
    <citation type="submission" date="2019-05" db="EMBL/GenBank/DDBJ databases">
        <authorList>
            <person name="Qu J.-H."/>
        </authorList>
    </citation>
    <scope>NUCLEOTIDE SEQUENCE [LARGE SCALE GENOMIC DNA]</scope>
    <source>
        <strain evidence="1 2">T17</strain>
    </source>
</reference>
<dbReference type="AlphaFoldDB" id="A0A5R9KRV0"/>
<accession>A0A5R9KRV0</accession>
<proteinExistence type="predicted"/>
<dbReference type="EMBL" id="VCEJ01000005">
    <property type="protein sequence ID" value="TLU99011.1"/>
    <property type="molecule type" value="Genomic_DNA"/>
</dbReference>